<dbReference type="AlphaFoldDB" id="A0A8F4QIM4"/>
<dbReference type="Proteomes" id="UP000179860">
    <property type="component" value="Chromosome 1"/>
</dbReference>
<keyword evidence="2" id="KW-1185">Reference proteome</keyword>
<dbReference type="KEGG" id="pspw:BJG93_35460"/>
<sequence length="52" mass="5827">MATPRLPTATFDAGGIDMTETVARKQRKGSSDDRKRSYDDLMEFSILSQLFA</sequence>
<gene>
    <name evidence="1" type="ORF">BJG93_35460</name>
</gene>
<dbReference type="EMBL" id="CP017561">
    <property type="protein sequence ID" value="QXE07144.1"/>
    <property type="molecule type" value="Genomic_DNA"/>
</dbReference>
<proteinExistence type="predicted"/>
<name>A0A8F4QIM4_9BURK</name>
<evidence type="ECO:0000313" key="1">
    <source>
        <dbReference type="EMBL" id="QXE07144.1"/>
    </source>
</evidence>
<accession>A0A8F4QIM4</accession>
<dbReference type="RefSeq" id="WP_154671863.1">
    <property type="nucleotide sequence ID" value="NZ_CP017561.2"/>
</dbReference>
<organism evidence="1 2">
    <name type="scientific">Paraburkholderia sprentiae WSM5005</name>
    <dbReference type="NCBI Taxonomy" id="754502"/>
    <lineage>
        <taxon>Bacteria</taxon>
        <taxon>Pseudomonadati</taxon>
        <taxon>Pseudomonadota</taxon>
        <taxon>Betaproteobacteria</taxon>
        <taxon>Burkholderiales</taxon>
        <taxon>Burkholderiaceae</taxon>
        <taxon>Paraburkholderia</taxon>
    </lineage>
</organism>
<protein>
    <submittedName>
        <fullName evidence="1">Uncharacterized protein</fullName>
    </submittedName>
</protein>
<reference evidence="1" key="1">
    <citation type="submission" date="2016-09" db="EMBL/GenBank/DDBJ databases">
        <title>The Complete Genome of Burkholderia sprentiae wsm5005.</title>
        <authorList>
            <person name="De Meyer S."/>
            <person name="Wang P."/>
            <person name="Terpolilli J."/>
        </authorList>
    </citation>
    <scope>NUCLEOTIDE SEQUENCE [LARGE SCALE GENOMIC DNA]</scope>
    <source>
        <strain evidence="1">WSM5005</strain>
    </source>
</reference>
<evidence type="ECO:0000313" key="2">
    <source>
        <dbReference type="Proteomes" id="UP000179860"/>
    </source>
</evidence>